<name>A0A5B0MJ30_PUCGR</name>
<reference evidence="4 5" key="1">
    <citation type="submission" date="2019-05" db="EMBL/GenBank/DDBJ databases">
        <title>Emergence of the Ug99 lineage of the wheat stem rust pathogen through somatic hybridization.</title>
        <authorList>
            <person name="Li F."/>
            <person name="Upadhyaya N.M."/>
            <person name="Sperschneider J."/>
            <person name="Matny O."/>
            <person name="Nguyen-Phuc H."/>
            <person name="Mago R."/>
            <person name="Raley C."/>
            <person name="Miller M.E."/>
            <person name="Silverstein K.A.T."/>
            <person name="Henningsen E."/>
            <person name="Hirsch C.D."/>
            <person name="Visser B."/>
            <person name="Pretorius Z.A."/>
            <person name="Steffenson B.J."/>
            <person name="Schwessinger B."/>
            <person name="Dodds P.N."/>
            <person name="Figueroa M."/>
        </authorList>
    </citation>
    <scope>NUCLEOTIDE SEQUENCE [LARGE SCALE GENOMIC DNA]</scope>
    <source>
        <strain evidence="1">21-0</strain>
        <strain evidence="2 5">Ug99</strain>
    </source>
</reference>
<dbReference type="EMBL" id="VDEP01000247">
    <property type="protein sequence ID" value="KAA1118535.1"/>
    <property type="molecule type" value="Genomic_DNA"/>
</dbReference>
<proteinExistence type="predicted"/>
<evidence type="ECO:0000313" key="4">
    <source>
        <dbReference type="Proteomes" id="UP000324748"/>
    </source>
</evidence>
<accession>A0A5B0MJ30</accession>
<gene>
    <name evidence="1" type="ORF">PGT21_024851</name>
    <name evidence="2" type="ORF">PGTUg99_000425</name>
    <name evidence="3" type="ORF">PGTUg99_000426</name>
</gene>
<dbReference type="EMBL" id="VDEP01000412">
    <property type="protein sequence ID" value="KAA1086199.1"/>
    <property type="molecule type" value="Genomic_DNA"/>
</dbReference>
<evidence type="ECO:0000313" key="2">
    <source>
        <dbReference type="EMBL" id="KAA1086199.1"/>
    </source>
</evidence>
<dbReference type="EMBL" id="VSWC01000145">
    <property type="protein sequence ID" value="KAA1076945.1"/>
    <property type="molecule type" value="Genomic_DNA"/>
</dbReference>
<evidence type="ECO:0000313" key="1">
    <source>
        <dbReference type="EMBL" id="KAA1076945.1"/>
    </source>
</evidence>
<evidence type="ECO:0000313" key="5">
    <source>
        <dbReference type="Proteomes" id="UP000325313"/>
    </source>
</evidence>
<dbReference type="Proteomes" id="UP000324748">
    <property type="component" value="Unassembled WGS sequence"/>
</dbReference>
<dbReference type="Proteomes" id="UP000325313">
    <property type="component" value="Unassembled WGS sequence"/>
</dbReference>
<evidence type="ECO:0000313" key="3">
    <source>
        <dbReference type="EMBL" id="KAA1118535.1"/>
    </source>
</evidence>
<protein>
    <submittedName>
        <fullName evidence="1">Uncharacterized protein</fullName>
    </submittedName>
</protein>
<organism evidence="1 4">
    <name type="scientific">Puccinia graminis f. sp. tritici</name>
    <dbReference type="NCBI Taxonomy" id="56615"/>
    <lineage>
        <taxon>Eukaryota</taxon>
        <taxon>Fungi</taxon>
        <taxon>Dikarya</taxon>
        <taxon>Basidiomycota</taxon>
        <taxon>Pucciniomycotina</taxon>
        <taxon>Pucciniomycetes</taxon>
        <taxon>Pucciniales</taxon>
        <taxon>Pucciniaceae</taxon>
        <taxon>Puccinia</taxon>
    </lineage>
</organism>
<comment type="caution">
    <text evidence="1">The sequence shown here is derived from an EMBL/GenBank/DDBJ whole genome shotgun (WGS) entry which is preliminary data.</text>
</comment>
<dbReference type="OrthoDB" id="2507691at2759"/>
<keyword evidence="4" id="KW-1185">Reference proteome</keyword>
<sequence length="478" mass="55089">MKTLLISYSAFVLTKSTTLVMIPNSNQRTEELSALLTHKLFDLNEPATEEPSPEHILSSGSSAHPHVTRPTFDLNLPYRLSGEELPPKMCFQEHMGSTYRDRWAYLKRKGDHQDLGFDQSQSQFLSNQRQMIHLNTARHLPDSSVMNELTSARAVVSGNVKRPTHNLSNGFPVGNREQRLNGNLPEPFNVYDWDYVREVPDSEIGDGVGFRLGRPLHQLLMFLDSLRYKPTRDLRFSISDGEERSILRSYQQSKKLLYPPGLTRGARRGALWKIAMSVSNSKIAVDRYDVFSLEIIGSLRAGLTHLGETAADLEYPISPSRINAITGYVENLTKVATFFIIAYLSLFKKHPTERLSTQLVEEILIFLKKFWEDTQNSKSELRKNHEWSTLNAIVLRSEEIDRNPKSYKHWLNGNACYQMAWKMAMYWVKENGKWFGVGLEDEDLYENSIFDLLNKIIIYANYQNPKSFLHYWGDKKIE</sequence>
<dbReference type="AlphaFoldDB" id="A0A5B0MJ30"/>